<feature type="transmembrane region" description="Helical" evidence="7">
    <location>
        <begin position="585"/>
        <end position="604"/>
    </location>
</feature>
<evidence type="ECO:0000256" key="5">
    <source>
        <dbReference type="PROSITE-ProRule" id="PRU00339"/>
    </source>
</evidence>
<dbReference type="InterPro" id="IPR036097">
    <property type="entry name" value="HisK_dim/P_sf"/>
</dbReference>
<dbReference type="Gene3D" id="3.30.565.10">
    <property type="entry name" value="Histidine kinase-like ATPase, C-terminal domain"/>
    <property type="match status" value="1"/>
</dbReference>
<dbReference type="PROSITE" id="PS50109">
    <property type="entry name" value="HIS_KIN"/>
    <property type="match status" value="1"/>
</dbReference>
<keyword evidence="4" id="KW-0418">Kinase</keyword>
<evidence type="ECO:0000256" key="3">
    <source>
        <dbReference type="ARBA" id="ARBA00022679"/>
    </source>
</evidence>
<feature type="coiled-coil region" evidence="6">
    <location>
        <begin position="610"/>
        <end position="672"/>
    </location>
</feature>
<dbReference type="Pfam" id="PF02518">
    <property type="entry name" value="HATPase_c"/>
    <property type="match status" value="1"/>
</dbReference>
<dbReference type="EC" id="2.7.13.3" evidence="2"/>
<keyword evidence="10" id="KW-1185">Reference proteome</keyword>
<dbReference type="InterPro" id="IPR005467">
    <property type="entry name" value="His_kinase_dom"/>
</dbReference>
<dbReference type="RefSeq" id="WP_112748396.1">
    <property type="nucleotide sequence ID" value="NZ_QMFY01000010.1"/>
</dbReference>
<keyword evidence="7" id="KW-0812">Transmembrane</keyword>
<evidence type="ECO:0000256" key="7">
    <source>
        <dbReference type="SAM" id="Phobius"/>
    </source>
</evidence>
<feature type="domain" description="Histidine kinase" evidence="8">
    <location>
        <begin position="704"/>
        <end position="914"/>
    </location>
</feature>
<evidence type="ECO:0000256" key="6">
    <source>
        <dbReference type="SAM" id="Coils"/>
    </source>
</evidence>
<dbReference type="InterPro" id="IPR003594">
    <property type="entry name" value="HATPase_dom"/>
</dbReference>
<dbReference type="InterPro" id="IPR011990">
    <property type="entry name" value="TPR-like_helical_dom_sf"/>
</dbReference>
<evidence type="ECO:0000256" key="1">
    <source>
        <dbReference type="ARBA" id="ARBA00000085"/>
    </source>
</evidence>
<gene>
    <name evidence="9" type="ORF">DQQ10_18590</name>
</gene>
<reference evidence="9 10" key="1">
    <citation type="submission" date="2018-06" db="EMBL/GenBank/DDBJ databases">
        <title>Chryseolinea flavus sp. nov., a member of the phylum Bacteroidetes isolated from soil.</title>
        <authorList>
            <person name="Li Y."/>
            <person name="Wang J."/>
        </authorList>
    </citation>
    <scope>NUCLEOTIDE SEQUENCE [LARGE SCALE GENOMIC DNA]</scope>
    <source>
        <strain evidence="9 10">SDU1-6</strain>
    </source>
</reference>
<proteinExistence type="predicted"/>
<keyword evidence="3" id="KW-0808">Transferase</keyword>
<dbReference type="GO" id="GO:0000156">
    <property type="term" value="F:phosphorelay response regulator activity"/>
    <property type="evidence" value="ECO:0007669"/>
    <property type="project" value="TreeGrafter"/>
</dbReference>
<keyword evidence="6" id="KW-0175">Coiled coil</keyword>
<dbReference type="SMART" id="SM00028">
    <property type="entry name" value="TPR"/>
    <property type="match status" value="9"/>
</dbReference>
<dbReference type="PRINTS" id="PR00344">
    <property type="entry name" value="BCTRLSENSOR"/>
</dbReference>
<evidence type="ECO:0000313" key="10">
    <source>
        <dbReference type="Proteomes" id="UP000251889"/>
    </source>
</evidence>
<sequence length="923" mass="106219">MTRGVPTVNVAARWFLRRGCILIKLAFISITIFIAAPSRAQQSVIDSLQRVLEDSDDLKVKADVLHRMASEIWDYDFEDGLTYSRESYQIAKRASYKKGMAIAQADVALYHYFKGDYPNALKFLYEALDISRGERDTYVASIQIRLANLHREQSHFDSAEYYYTRAAINVDEAKPSIALGQLFLNKGILDYTLSRHLAARKNFKKALHVRFALGDSLGIGETWKFLGIVSSALADYDTAAVYFKNILRLSRTYQNPELLIFYNIHQGELSFRKGDFVTATKLFTEALDSLAKHDYKRYRALVMKSIGQVFEWEGDYPRSLEFYFNALRIEEELKSKHEIARTKQLMGWVYVNQFDFERATRMASQAATTFRELKDDFGLSDYYTLSGYVAFSRKQYDKAIQYYDSAFVIRDRLGALLPTAQVLNHIAETQIALGQYELAGIYAKRVYEIDHRVNNRVGIASYYNTMSAIALATDDDREAENFAQQALTEATLIRSAPQRRKAYQNLFTVYKKMGRHEKAVQYYDRYIQLDDSLYTTHSVTRQAELEALYRLEKREQEIRDLHERSALQQATLDSQNAQIKFQNTANIFFILGIILLGSLAYVLFRYSRAKNAVNLELSTLNQEITTQQKEIQHQALELQHANQALTQLNRELLEKTEEIEAQSEELRESNEIIVAMNHDLDSIVTKRTVQLKEAYKELDTFFYRSSHDFRRPLTTFMGLAEVAKVTLQDKAALELFEKVKETAKALDKMLIKLQSISDVGAQELVFKEVFVKAIFEGICHGFQEELRSKEFHVECDVDLKQCFVSYPAMIKVILENLVENAIQFSNVVNPWMKLKAWEEGEQVILCFEDNGQGIPAELKERVFDMYFRGSERSKGNGLGLYIIKKAVQKLNGQITLEDHAPMGSKFTITLPLNQPQVMGKILI</sequence>
<evidence type="ECO:0000256" key="2">
    <source>
        <dbReference type="ARBA" id="ARBA00012438"/>
    </source>
</evidence>
<dbReference type="CDD" id="cd00075">
    <property type="entry name" value="HATPase"/>
    <property type="match status" value="1"/>
</dbReference>
<dbReference type="Pfam" id="PF13424">
    <property type="entry name" value="TPR_12"/>
    <property type="match status" value="2"/>
</dbReference>
<name>A0A364XYM9_9BACT</name>
<evidence type="ECO:0000259" key="8">
    <source>
        <dbReference type="PROSITE" id="PS50109"/>
    </source>
</evidence>
<comment type="caution">
    <text evidence="9">The sequence shown here is derived from an EMBL/GenBank/DDBJ whole genome shotgun (WGS) entry which is preliminary data.</text>
</comment>
<dbReference type="Gene3D" id="1.25.40.10">
    <property type="entry name" value="Tetratricopeptide repeat domain"/>
    <property type="match status" value="2"/>
</dbReference>
<organism evidence="9 10">
    <name type="scientific">Pseudochryseolinea flava</name>
    <dbReference type="NCBI Taxonomy" id="2059302"/>
    <lineage>
        <taxon>Bacteria</taxon>
        <taxon>Pseudomonadati</taxon>
        <taxon>Bacteroidota</taxon>
        <taxon>Cytophagia</taxon>
        <taxon>Cytophagales</taxon>
        <taxon>Fulvivirgaceae</taxon>
        <taxon>Pseudochryseolinea</taxon>
    </lineage>
</organism>
<dbReference type="OrthoDB" id="9803982at2"/>
<dbReference type="SUPFAM" id="SSF48452">
    <property type="entry name" value="TPR-like"/>
    <property type="match status" value="3"/>
</dbReference>
<evidence type="ECO:0000256" key="4">
    <source>
        <dbReference type="ARBA" id="ARBA00022777"/>
    </source>
</evidence>
<accession>A0A364XYM9</accession>
<dbReference type="Pfam" id="PF13181">
    <property type="entry name" value="TPR_8"/>
    <property type="match status" value="1"/>
</dbReference>
<protein>
    <recommendedName>
        <fullName evidence="2">histidine kinase</fullName>
        <ecNumber evidence="2">2.7.13.3</ecNumber>
    </recommendedName>
</protein>
<dbReference type="SUPFAM" id="SSF47384">
    <property type="entry name" value="Homodimeric domain of signal transducing histidine kinase"/>
    <property type="match status" value="1"/>
</dbReference>
<feature type="transmembrane region" description="Helical" evidence="7">
    <location>
        <begin position="21"/>
        <end position="40"/>
    </location>
</feature>
<dbReference type="AlphaFoldDB" id="A0A364XYM9"/>
<dbReference type="Proteomes" id="UP000251889">
    <property type="component" value="Unassembled WGS sequence"/>
</dbReference>
<dbReference type="PROSITE" id="PS50005">
    <property type="entry name" value="TPR"/>
    <property type="match status" value="2"/>
</dbReference>
<dbReference type="GO" id="GO:0000155">
    <property type="term" value="F:phosphorelay sensor kinase activity"/>
    <property type="evidence" value="ECO:0007669"/>
    <property type="project" value="InterPro"/>
</dbReference>
<dbReference type="PANTHER" id="PTHR42878">
    <property type="entry name" value="TWO-COMPONENT HISTIDINE KINASE"/>
    <property type="match status" value="1"/>
</dbReference>
<dbReference type="EMBL" id="QMFY01000010">
    <property type="protein sequence ID" value="RAV99609.1"/>
    <property type="molecule type" value="Genomic_DNA"/>
</dbReference>
<comment type="catalytic activity">
    <reaction evidence="1">
        <text>ATP + protein L-histidine = ADP + protein N-phospho-L-histidine.</text>
        <dbReference type="EC" id="2.7.13.3"/>
    </reaction>
</comment>
<dbReference type="SMART" id="SM00387">
    <property type="entry name" value="HATPase_c"/>
    <property type="match status" value="1"/>
</dbReference>
<dbReference type="InterPro" id="IPR004358">
    <property type="entry name" value="Sig_transdc_His_kin-like_C"/>
</dbReference>
<keyword evidence="7" id="KW-0472">Membrane</keyword>
<keyword evidence="5" id="KW-0802">TPR repeat</keyword>
<dbReference type="GO" id="GO:0030295">
    <property type="term" value="F:protein kinase activator activity"/>
    <property type="evidence" value="ECO:0007669"/>
    <property type="project" value="TreeGrafter"/>
</dbReference>
<keyword evidence="7" id="KW-1133">Transmembrane helix</keyword>
<dbReference type="InterPro" id="IPR036890">
    <property type="entry name" value="HATPase_C_sf"/>
</dbReference>
<feature type="repeat" description="TPR" evidence="5">
    <location>
        <begin position="500"/>
        <end position="533"/>
    </location>
</feature>
<dbReference type="InterPro" id="IPR050351">
    <property type="entry name" value="BphY/WalK/GraS-like"/>
</dbReference>
<dbReference type="GO" id="GO:0007234">
    <property type="term" value="P:osmosensory signaling via phosphorelay pathway"/>
    <property type="evidence" value="ECO:0007669"/>
    <property type="project" value="TreeGrafter"/>
</dbReference>
<dbReference type="InterPro" id="IPR019734">
    <property type="entry name" value="TPR_rpt"/>
</dbReference>
<feature type="repeat" description="TPR" evidence="5">
    <location>
        <begin position="300"/>
        <end position="333"/>
    </location>
</feature>
<evidence type="ECO:0000313" key="9">
    <source>
        <dbReference type="EMBL" id="RAV99609.1"/>
    </source>
</evidence>
<dbReference type="Gene3D" id="1.10.287.130">
    <property type="match status" value="1"/>
</dbReference>
<dbReference type="SUPFAM" id="SSF55874">
    <property type="entry name" value="ATPase domain of HSP90 chaperone/DNA topoisomerase II/histidine kinase"/>
    <property type="match status" value="1"/>
</dbReference>
<dbReference type="PANTHER" id="PTHR42878:SF13">
    <property type="entry name" value="HISTIDINE KINASE"/>
    <property type="match status" value="1"/>
</dbReference>